<name>A0ACD5Z6T1_AVESA</name>
<accession>A0ACD5Z6T1</accession>
<dbReference type="EnsemblPlants" id="AVESA.00010b.r2.6CG1139010.1">
    <property type="protein sequence ID" value="AVESA.00010b.r2.6CG1139010.1.CDS"/>
    <property type="gene ID" value="AVESA.00010b.r2.6CG1139010"/>
</dbReference>
<protein>
    <submittedName>
        <fullName evidence="1">Uncharacterized protein</fullName>
    </submittedName>
</protein>
<evidence type="ECO:0000313" key="2">
    <source>
        <dbReference type="Proteomes" id="UP001732700"/>
    </source>
</evidence>
<organism evidence="1 2">
    <name type="scientific">Avena sativa</name>
    <name type="common">Oat</name>
    <dbReference type="NCBI Taxonomy" id="4498"/>
    <lineage>
        <taxon>Eukaryota</taxon>
        <taxon>Viridiplantae</taxon>
        <taxon>Streptophyta</taxon>
        <taxon>Embryophyta</taxon>
        <taxon>Tracheophyta</taxon>
        <taxon>Spermatophyta</taxon>
        <taxon>Magnoliopsida</taxon>
        <taxon>Liliopsida</taxon>
        <taxon>Poales</taxon>
        <taxon>Poaceae</taxon>
        <taxon>BOP clade</taxon>
        <taxon>Pooideae</taxon>
        <taxon>Poodae</taxon>
        <taxon>Poeae</taxon>
        <taxon>Poeae Chloroplast Group 1 (Aveneae type)</taxon>
        <taxon>Aveninae</taxon>
        <taxon>Avena</taxon>
    </lineage>
</organism>
<dbReference type="Proteomes" id="UP001732700">
    <property type="component" value="Chromosome 6C"/>
</dbReference>
<reference evidence="1" key="1">
    <citation type="submission" date="2021-05" db="EMBL/GenBank/DDBJ databases">
        <authorList>
            <person name="Scholz U."/>
            <person name="Mascher M."/>
            <person name="Fiebig A."/>
        </authorList>
    </citation>
    <scope>NUCLEOTIDE SEQUENCE [LARGE SCALE GENOMIC DNA]</scope>
</reference>
<evidence type="ECO:0000313" key="1">
    <source>
        <dbReference type="EnsemblPlants" id="AVESA.00010b.r2.6CG1139010.1.CDS"/>
    </source>
</evidence>
<proteinExistence type="predicted"/>
<reference evidence="1" key="2">
    <citation type="submission" date="2025-09" db="UniProtKB">
        <authorList>
            <consortium name="EnsemblPlants"/>
        </authorList>
    </citation>
    <scope>IDENTIFICATION</scope>
</reference>
<keyword evidence="2" id="KW-1185">Reference proteome</keyword>
<sequence>MASLQESKPLCLKRKLVDNCLSKECKSRRVKVDDGPHDPSAKLCKCCCTRPNLASDCVNYLKSGVPSRIVFYKQGSWHNFCEAIMKFLIGGFKDGKSSVVTVMDDEAVLVDFLSMTLVNLTTRKQRSVAWYDDTGKGFFPTLFFDEEADETANVDSGKVDDSAAGIMSDNKVVSSPPEVVKQVVLESSPPGPQKPSTADVLRKKITSVERGSEDFLVVQDLFLSGMGPFATPHNILHIHRYSPNDITAQCRLQAFERQMSCTKEDRGDSNVRYGWLGSTKSDIVRILINGFGSTGKPAEKAFLSAGVYLSPEDRAFTSVGLCDVDEKAVQYMLLCRVILGNMEAITPGSEDTFPSSKIYDSGVDDCSNPKCYIMWPSHVNTHIRLEYLVSFRLSPKVRHYLHGLKGLWLHQSPKEVAMDISTLQPIMGEAGEAPTSPWISFRVLFAMIQDNISSVARELLFHHYEELKENEITREEMVKKMIIIVGEKLLLETLKKLHYCPSLWYKSSVEVMPSDPARIAAEDPARTTEEHLSLDKTSGNCALTLGSLGDSCPSKTLPESSAALSTKGGDTLAVGLVLKSHDSLAPSGVPETSTSGTRCLASPSVEPKARDSPIQIMSPENSANHGAKNRDPFAPRIAPIVHDGLLRTSSGKSASLGAEGYNCVAPSMPPCGYPSLAPANIPKMRGSVTSKMRGAVAPGRSPKGSESPGPSLALGNSKCTGVKSPGYVPRMKSEGQEFLSLSIAPQSPVLYSSKGPGDLISSATPSAHVPGHVNCLALSTEACDSLALSIAPKCHDPPAPSDNEQKCLGAPAADAVPESQHSQAPQSAATKGTGASLATAATVEPETTQAVQFGQHNKPSGPATTELGSNVAQVADILVALSTPREKGK</sequence>